<dbReference type="InParanoid" id="A0A1E7FIA9"/>
<evidence type="ECO:0000313" key="1">
    <source>
        <dbReference type="EMBL" id="OEU17919.1"/>
    </source>
</evidence>
<accession>A0A1E7FIA9</accession>
<gene>
    <name evidence="1" type="ORF">FRACYDRAFT_238349</name>
</gene>
<sequence>MPCCFCAFHTSKMNFIPQPQEQESGRRQTQCSINLCGCQLEHRIGSLSSLGHITCKWETSSSQPTIILDVIAVYPSWVWVHGYGCGDMYNVYVYGQAHEHEHEHEHEHGHGHGHGHGHLVMRLLLNAYKLSTDISPFSIAVINTLCYLKGEERERRKCALLPTQ</sequence>
<dbReference type="EMBL" id="KV784357">
    <property type="protein sequence ID" value="OEU17919.1"/>
    <property type="molecule type" value="Genomic_DNA"/>
</dbReference>
<dbReference type="AlphaFoldDB" id="A0A1E7FIA9"/>
<name>A0A1E7FIA9_9STRA</name>
<dbReference type="Proteomes" id="UP000095751">
    <property type="component" value="Unassembled WGS sequence"/>
</dbReference>
<organism evidence="1 2">
    <name type="scientific">Fragilariopsis cylindrus CCMP1102</name>
    <dbReference type="NCBI Taxonomy" id="635003"/>
    <lineage>
        <taxon>Eukaryota</taxon>
        <taxon>Sar</taxon>
        <taxon>Stramenopiles</taxon>
        <taxon>Ochrophyta</taxon>
        <taxon>Bacillariophyta</taxon>
        <taxon>Bacillariophyceae</taxon>
        <taxon>Bacillariophycidae</taxon>
        <taxon>Bacillariales</taxon>
        <taxon>Bacillariaceae</taxon>
        <taxon>Fragilariopsis</taxon>
    </lineage>
</organism>
<dbReference type="KEGG" id="fcy:FRACYDRAFT_238349"/>
<reference evidence="1 2" key="1">
    <citation type="submission" date="2016-09" db="EMBL/GenBank/DDBJ databases">
        <title>Extensive genetic diversity and differential bi-allelic expression allows diatom success in the polar Southern Ocean.</title>
        <authorList>
            <consortium name="DOE Joint Genome Institute"/>
            <person name="Mock T."/>
            <person name="Otillar R.P."/>
            <person name="Strauss J."/>
            <person name="Dupont C."/>
            <person name="Frickenhaus S."/>
            <person name="Maumus F."/>
            <person name="Mcmullan M."/>
            <person name="Sanges R."/>
            <person name="Schmutz J."/>
            <person name="Toseland A."/>
            <person name="Valas R."/>
            <person name="Veluchamy A."/>
            <person name="Ward B.J."/>
            <person name="Allen A."/>
            <person name="Barry K."/>
            <person name="Falciatore A."/>
            <person name="Ferrante M."/>
            <person name="Fortunato A.E."/>
            <person name="Gloeckner G."/>
            <person name="Gruber A."/>
            <person name="Hipkin R."/>
            <person name="Janech M."/>
            <person name="Kroth P."/>
            <person name="Leese F."/>
            <person name="Lindquist E."/>
            <person name="Lyon B.R."/>
            <person name="Martin J."/>
            <person name="Mayer C."/>
            <person name="Parker M."/>
            <person name="Quesneville H."/>
            <person name="Raymond J."/>
            <person name="Uhlig C."/>
            <person name="Valentin K.U."/>
            <person name="Worden A.Z."/>
            <person name="Armbrust E.V."/>
            <person name="Bowler C."/>
            <person name="Green B."/>
            <person name="Moulton V."/>
            <person name="Van Oosterhout C."/>
            <person name="Grigoriev I."/>
        </authorList>
    </citation>
    <scope>NUCLEOTIDE SEQUENCE [LARGE SCALE GENOMIC DNA]</scope>
    <source>
        <strain evidence="1 2">CCMP1102</strain>
    </source>
</reference>
<proteinExistence type="predicted"/>
<evidence type="ECO:0000313" key="2">
    <source>
        <dbReference type="Proteomes" id="UP000095751"/>
    </source>
</evidence>
<keyword evidence="2" id="KW-1185">Reference proteome</keyword>
<protein>
    <submittedName>
        <fullName evidence="1">Uncharacterized protein</fullName>
    </submittedName>
</protein>